<dbReference type="InterPro" id="IPR002347">
    <property type="entry name" value="SDR_fam"/>
</dbReference>
<reference evidence="2" key="1">
    <citation type="journal article" date="2020" name="Fungal Divers.">
        <title>Resolving the Mortierellaceae phylogeny through synthesis of multi-gene phylogenetics and phylogenomics.</title>
        <authorList>
            <person name="Vandepol N."/>
            <person name="Liber J."/>
            <person name="Desiro A."/>
            <person name="Na H."/>
            <person name="Kennedy M."/>
            <person name="Barry K."/>
            <person name="Grigoriev I.V."/>
            <person name="Miller A.N."/>
            <person name="O'Donnell K."/>
            <person name="Stajich J.E."/>
            <person name="Bonito G."/>
        </authorList>
    </citation>
    <scope>NUCLEOTIDE SEQUENCE</scope>
    <source>
        <strain evidence="2">KOD948</strain>
    </source>
</reference>
<gene>
    <name evidence="2" type="ORF">BG011_000334</name>
</gene>
<comment type="caution">
    <text evidence="2">The sequence shown here is derived from an EMBL/GenBank/DDBJ whole genome shotgun (WGS) entry which is preliminary data.</text>
</comment>
<dbReference type="InterPro" id="IPR036291">
    <property type="entry name" value="NAD(P)-bd_dom_sf"/>
</dbReference>
<keyword evidence="1" id="KW-0560">Oxidoreductase</keyword>
<accession>A0A9P6PJ89</accession>
<evidence type="ECO:0000313" key="3">
    <source>
        <dbReference type="Proteomes" id="UP000726737"/>
    </source>
</evidence>
<dbReference type="SUPFAM" id="SSF51735">
    <property type="entry name" value="NAD(P)-binding Rossmann-fold domains"/>
    <property type="match status" value="1"/>
</dbReference>
<keyword evidence="3" id="KW-1185">Reference proteome</keyword>
<dbReference type="OrthoDB" id="191139at2759"/>
<dbReference type="PANTHER" id="PTHR43157">
    <property type="entry name" value="PHOSPHATIDYLINOSITOL-GLYCAN BIOSYNTHESIS CLASS F PROTEIN-RELATED"/>
    <property type="match status" value="1"/>
</dbReference>
<dbReference type="GO" id="GO:0016491">
    <property type="term" value="F:oxidoreductase activity"/>
    <property type="evidence" value="ECO:0007669"/>
    <property type="project" value="UniProtKB-KW"/>
</dbReference>
<proteinExistence type="predicted"/>
<dbReference type="CDD" id="cd05327">
    <property type="entry name" value="retinol-DH_like_SDR_c_like"/>
    <property type="match status" value="1"/>
</dbReference>
<dbReference type="EMBL" id="JAAAJA010001064">
    <property type="protein sequence ID" value="KAG0248217.1"/>
    <property type="molecule type" value="Genomic_DNA"/>
</dbReference>
<dbReference type="PANTHER" id="PTHR43157:SF31">
    <property type="entry name" value="PHOSPHATIDYLINOSITOL-GLYCAN BIOSYNTHESIS CLASS F PROTEIN"/>
    <property type="match status" value="1"/>
</dbReference>
<protein>
    <recommendedName>
        <fullName evidence="4">NAD(P)-binding protein</fullName>
    </recommendedName>
</protein>
<organism evidence="2 3">
    <name type="scientific">Mortierella polycephala</name>
    <dbReference type="NCBI Taxonomy" id="41804"/>
    <lineage>
        <taxon>Eukaryota</taxon>
        <taxon>Fungi</taxon>
        <taxon>Fungi incertae sedis</taxon>
        <taxon>Mucoromycota</taxon>
        <taxon>Mortierellomycotina</taxon>
        <taxon>Mortierellomycetes</taxon>
        <taxon>Mortierellales</taxon>
        <taxon>Mortierellaceae</taxon>
        <taxon>Mortierella</taxon>
    </lineage>
</organism>
<dbReference type="AlphaFoldDB" id="A0A9P6PJ89"/>
<sequence>MSSMKQLAYWKTYFTPNRYSNDLIPDQTGKVAIVTGANTGLGYATMVALAGRGAHVFLACRSEERALHAVEEAKQEIKEKYPRAPAPNLEFLELDLNDMSKCKKAANEFLNKGLPLHLLVNNSGIMTTPFALSADGIEQQFAVNHMGHFVFTTALLDRIKESQPSRIVVLSSHSHERPVEGGIDFDTLNDEKMSTIVSRYGRSKLANVLFGKALARRLADTQVYVNIVHPGFVATELQRHNKDLFGPAVLRILEAITAVMAMTPEVGALTQLYVATSPEIVNKDIRGRYFVPIANEIQPSAYAQDEALQEKLWAFSEKLVKEKVRA</sequence>
<evidence type="ECO:0000313" key="2">
    <source>
        <dbReference type="EMBL" id="KAG0248217.1"/>
    </source>
</evidence>
<name>A0A9P6PJ89_9FUNG</name>
<dbReference type="Pfam" id="PF00106">
    <property type="entry name" value="adh_short"/>
    <property type="match status" value="2"/>
</dbReference>
<dbReference type="Proteomes" id="UP000726737">
    <property type="component" value="Unassembled WGS sequence"/>
</dbReference>
<evidence type="ECO:0000256" key="1">
    <source>
        <dbReference type="ARBA" id="ARBA00023002"/>
    </source>
</evidence>
<evidence type="ECO:0008006" key="4">
    <source>
        <dbReference type="Google" id="ProtNLM"/>
    </source>
</evidence>
<dbReference type="Gene3D" id="3.40.50.720">
    <property type="entry name" value="NAD(P)-binding Rossmann-like Domain"/>
    <property type="match status" value="1"/>
</dbReference>
<dbReference type="PRINTS" id="PR00081">
    <property type="entry name" value="GDHRDH"/>
</dbReference>